<dbReference type="Gene3D" id="3.10.180.10">
    <property type="entry name" value="2,3-Dihydroxybiphenyl 1,2-Dioxygenase, domain 1"/>
    <property type="match status" value="1"/>
</dbReference>
<evidence type="ECO:0000313" key="2">
    <source>
        <dbReference type="EMBL" id="SMC73940.1"/>
    </source>
</evidence>
<protein>
    <submittedName>
        <fullName evidence="2">Glyoxalase-like domain-containing protein</fullName>
    </submittedName>
</protein>
<dbReference type="AlphaFoldDB" id="A0A1W2BM42"/>
<dbReference type="Pfam" id="PF13468">
    <property type="entry name" value="Glyoxalase_3"/>
    <property type="match status" value="1"/>
</dbReference>
<reference evidence="2 3" key="1">
    <citation type="submission" date="2017-04" db="EMBL/GenBank/DDBJ databases">
        <authorList>
            <person name="Afonso C.L."/>
            <person name="Miller P.J."/>
            <person name="Scott M.A."/>
            <person name="Spackman E."/>
            <person name="Goraichik I."/>
            <person name="Dimitrov K.M."/>
            <person name="Suarez D.L."/>
            <person name="Swayne D.E."/>
        </authorList>
    </citation>
    <scope>NUCLEOTIDE SEQUENCE [LARGE SCALE GENOMIC DNA]</scope>
    <source>
        <strain evidence="2 3">CGMCC 1.12644</strain>
    </source>
</reference>
<dbReference type="STRING" id="1387277.SAMN06295998_104163"/>
<evidence type="ECO:0000313" key="3">
    <source>
        <dbReference type="Proteomes" id="UP000192330"/>
    </source>
</evidence>
<evidence type="ECO:0000259" key="1">
    <source>
        <dbReference type="Pfam" id="PF13468"/>
    </source>
</evidence>
<name>A0A1W2BM42_9RHOB</name>
<accession>A0A1W2BM42</accession>
<dbReference type="Proteomes" id="UP000192330">
    <property type="component" value="Unassembled WGS sequence"/>
</dbReference>
<dbReference type="InterPro" id="IPR029068">
    <property type="entry name" value="Glyas_Bleomycin-R_OHBP_Dase"/>
</dbReference>
<gene>
    <name evidence="2" type="ORF">SAMN06295998_104163</name>
</gene>
<keyword evidence="3" id="KW-1185">Reference proteome</keyword>
<proteinExistence type="predicted"/>
<organism evidence="2 3">
    <name type="scientific">Primorskyibacter flagellatus</name>
    <dbReference type="NCBI Taxonomy" id="1387277"/>
    <lineage>
        <taxon>Bacteria</taxon>
        <taxon>Pseudomonadati</taxon>
        <taxon>Pseudomonadota</taxon>
        <taxon>Alphaproteobacteria</taxon>
        <taxon>Rhodobacterales</taxon>
        <taxon>Roseobacteraceae</taxon>
        <taxon>Primorskyibacter</taxon>
    </lineage>
</organism>
<dbReference type="InterPro" id="IPR025870">
    <property type="entry name" value="Glyoxalase-like_dom"/>
</dbReference>
<feature type="domain" description="Glyoxalase-like" evidence="1">
    <location>
        <begin position="4"/>
        <end position="171"/>
    </location>
</feature>
<dbReference type="EMBL" id="FWYD01000004">
    <property type="protein sequence ID" value="SMC73940.1"/>
    <property type="molecule type" value="Genomic_DNA"/>
</dbReference>
<sequence length="201" mass="21463">MLSLDHLAVSGTTLELAATHLEASLGVPSLPGGRHEAFGTHNRLLGLAGGLYLEAISIDPDAAAPGRPRWFGLDMFDGPARLTNWICRVPDLDAALARWPEAGDVVNLARGDLRWRMAVPTDGRLPFDGMFPALLEWQVPVPPGDSLAGSGCTLERLVVSHPEADALVTRLDMNDPRIAFERGTAGLLAEFQTPGGIRTLA</sequence>